<feature type="domain" description="CobW C-terminal" evidence="2">
    <location>
        <begin position="265"/>
        <end position="328"/>
    </location>
</feature>
<dbReference type="PANTHER" id="PTHR43603">
    <property type="entry name" value="COBW DOMAIN-CONTAINING PROTEIN DDB_G0274527"/>
    <property type="match status" value="1"/>
</dbReference>
<accession>A0A0P0Z8Y5</accession>
<dbReference type="AlphaFoldDB" id="A0A0P0Z8Y5"/>
<evidence type="ECO:0000256" key="1">
    <source>
        <dbReference type="ARBA" id="ARBA00045658"/>
    </source>
</evidence>
<evidence type="ECO:0000259" key="2">
    <source>
        <dbReference type="SMART" id="SM00833"/>
    </source>
</evidence>
<dbReference type="PANTHER" id="PTHR43603:SF1">
    <property type="entry name" value="ZINC-REGULATED GTPASE METALLOPROTEIN ACTIVATOR 1"/>
    <property type="match status" value="1"/>
</dbReference>
<protein>
    <submittedName>
        <fullName evidence="3">Cobalamin synthesis protein P47K</fullName>
    </submittedName>
</protein>
<dbReference type="SMART" id="SM00833">
    <property type="entry name" value="CobW_C"/>
    <property type="match status" value="1"/>
</dbReference>
<sequence length="328" mass="36338">MSQIISQSGRLPVTVLSGFLGAGKTTLLNRVLNNREGKRVAVIVNDMSEVNIDADLVREGGANLSQTDETLVEMSNGCICCTLREDLLNEVRKLAAESRFDYLLIESTGISEPLPVATTFEFRDEQGRSLSDVARLDTMVTVVDTANLLNDYSSHDFLADRGETMGEDDERTIVQLLVEQIEFADVVVLNKVSDATPDQLDAARKIVRSLNADARIIEASYSEVAAGEILDTGLFDFQKAHEHPMWAKELYGYANHVPESEEYGVTSFVYRERRPFDPEKIHDLFNRPLPGVVRAKGHFWVATRPSVVAEFSLAGALSSVTPLGVWWA</sequence>
<dbReference type="SUPFAM" id="SSF52540">
    <property type="entry name" value="P-loop containing nucleoside triphosphate hydrolases"/>
    <property type="match status" value="1"/>
</dbReference>
<comment type="function">
    <text evidence="1">Zinc chaperone that directly transfers zinc cofactor to target proteins, thereby activating them. Zinc is transferred from the CXCC motif in the GTPase domain to the zinc binding site in target proteins in a process requiring GTP hydrolysis.</text>
</comment>
<proteinExistence type="predicted"/>
<dbReference type="CDD" id="cd03112">
    <property type="entry name" value="CobW-like"/>
    <property type="match status" value="1"/>
</dbReference>
<dbReference type="Pfam" id="PF02492">
    <property type="entry name" value="cobW"/>
    <property type="match status" value="1"/>
</dbReference>
<dbReference type="InterPro" id="IPR003495">
    <property type="entry name" value="CobW/HypB/UreG_nucleotide-bd"/>
</dbReference>
<dbReference type="Pfam" id="PF07683">
    <property type="entry name" value="CobW_C"/>
    <property type="match status" value="1"/>
</dbReference>
<evidence type="ECO:0000313" key="3">
    <source>
        <dbReference type="EMBL" id="BAT31021.1"/>
    </source>
</evidence>
<organism evidence="3">
    <name type="scientific">Fulvimarina pelagi</name>
    <dbReference type="NCBI Taxonomy" id="217511"/>
    <lineage>
        <taxon>Bacteria</taxon>
        <taxon>Pseudomonadati</taxon>
        <taxon>Pseudomonadota</taxon>
        <taxon>Alphaproteobacteria</taxon>
        <taxon>Hyphomicrobiales</taxon>
        <taxon>Aurantimonadaceae</taxon>
        <taxon>Fulvimarina</taxon>
    </lineage>
</organism>
<dbReference type="EMBL" id="LC066396">
    <property type="protein sequence ID" value="BAT31021.1"/>
    <property type="molecule type" value="Genomic_DNA"/>
</dbReference>
<reference evidence="3" key="1">
    <citation type="journal article" date="2015" name="Proc. Natl. Acad. Sci. U.S.A.">
        <title>Bacterial clade with the ribosomal RNA operon on a small plasmid rather than the chromosome.</title>
        <authorList>
            <person name="Anda M."/>
            <person name="Ohtsubo Y."/>
            <person name="Okubo T."/>
            <person name="Sugawara M."/>
            <person name="Nagata Y."/>
            <person name="Tsuda M."/>
            <person name="Minamisawa K."/>
            <person name="Mitsui H."/>
        </authorList>
    </citation>
    <scope>NUCLEOTIDE SEQUENCE</scope>
    <source>
        <strain evidence="3">DSM 15513</strain>
    </source>
</reference>
<dbReference type="InterPro" id="IPR027417">
    <property type="entry name" value="P-loop_NTPase"/>
</dbReference>
<name>A0A0P0Z8Y5_9HYPH</name>
<dbReference type="Gene3D" id="3.40.50.300">
    <property type="entry name" value="P-loop containing nucleotide triphosphate hydrolases"/>
    <property type="match status" value="1"/>
</dbReference>
<dbReference type="InterPro" id="IPR011629">
    <property type="entry name" value="CobW-like_C"/>
</dbReference>
<dbReference type="InterPro" id="IPR051927">
    <property type="entry name" value="Zn_Chap_cDPG_Synth"/>
</dbReference>